<sequence>MTLEITHKLNAILASPGNGYSRSTDSMVLGEEMHDIRECDHKKQWKRQHGSDNMTQHLRVS</sequence>
<feature type="compositionally biased region" description="Polar residues" evidence="1">
    <location>
        <begin position="51"/>
        <end position="61"/>
    </location>
</feature>
<dbReference type="AlphaFoldDB" id="A0A3B0WHC0"/>
<name>A0A3B0WHC0_9ZZZZ</name>
<organism evidence="2">
    <name type="scientific">hydrothermal vent metagenome</name>
    <dbReference type="NCBI Taxonomy" id="652676"/>
    <lineage>
        <taxon>unclassified sequences</taxon>
        <taxon>metagenomes</taxon>
        <taxon>ecological metagenomes</taxon>
    </lineage>
</organism>
<gene>
    <name evidence="2" type="ORF">MNBD_GAMMA05-1980</name>
</gene>
<evidence type="ECO:0000313" key="2">
    <source>
        <dbReference type="EMBL" id="VAW51880.1"/>
    </source>
</evidence>
<proteinExistence type="predicted"/>
<protein>
    <submittedName>
        <fullName evidence="2">Uncharacterized protein</fullName>
    </submittedName>
</protein>
<feature type="region of interest" description="Disordered" evidence="1">
    <location>
        <begin position="40"/>
        <end position="61"/>
    </location>
</feature>
<accession>A0A3B0WHC0</accession>
<reference evidence="2" key="1">
    <citation type="submission" date="2018-06" db="EMBL/GenBank/DDBJ databases">
        <authorList>
            <person name="Zhirakovskaya E."/>
        </authorList>
    </citation>
    <scope>NUCLEOTIDE SEQUENCE</scope>
</reference>
<dbReference type="EMBL" id="UOFE01000023">
    <property type="protein sequence ID" value="VAW51880.1"/>
    <property type="molecule type" value="Genomic_DNA"/>
</dbReference>
<evidence type="ECO:0000256" key="1">
    <source>
        <dbReference type="SAM" id="MobiDB-lite"/>
    </source>
</evidence>